<evidence type="ECO:0000313" key="2">
    <source>
        <dbReference type="EMBL" id="EEG33934.1"/>
    </source>
</evidence>
<dbReference type="EMBL" id="ACEN01000025">
    <property type="protein sequence ID" value="EEG33934.1"/>
    <property type="molecule type" value="Genomic_DNA"/>
</dbReference>
<proteinExistence type="predicted"/>
<keyword evidence="3" id="KW-1185">Reference proteome</keyword>
<name>C0EM70_NEIFL</name>
<keyword evidence="1" id="KW-1133">Transmembrane helix</keyword>
<accession>C0EM70</accession>
<gene>
    <name evidence="2" type="ORF">NEIFLAOT_01037</name>
</gene>
<feature type="transmembrane region" description="Helical" evidence="1">
    <location>
        <begin position="42"/>
        <end position="60"/>
    </location>
</feature>
<evidence type="ECO:0000256" key="1">
    <source>
        <dbReference type="SAM" id="Phobius"/>
    </source>
</evidence>
<keyword evidence="1" id="KW-0472">Membrane</keyword>
<reference evidence="2 3" key="1">
    <citation type="submission" date="2009-01" db="EMBL/GenBank/DDBJ databases">
        <authorList>
            <person name="Fulton L."/>
            <person name="Clifton S."/>
            <person name="Chinwalla A.T."/>
            <person name="Mitreva M."/>
            <person name="Sodergren E."/>
            <person name="Weinstock G."/>
            <person name="Clifton S."/>
            <person name="Dooling D.J."/>
            <person name="Fulton B."/>
            <person name="Minx P."/>
            <person name="Pepin K.H."/>
            <person name="Johnson M."/>
            <person name="Bhonagiri V."/>
            <person name="Nash W.E."/>
            <person name="Mardis E.R."/>
            <person name="Wilson R.K."/>
        </authorList>
    </citation>
    <scope>NUCLEOTIDE SEQUENCE [LARGE SCALE GENOMIC DNA]</scope>
    <source>
        <strain evidence="2 3">NRL30031/H210</strain>
    </source>
</reference>
<keyword evidence="1" id="KW-0812">Transmembrane</keyword>
<protein>
    <submittedName>
        <fullName evidence="2">Uncharacterized protein</fullName>
    </submittedName>
</protein>
<sequence length="65" mass="7597">MRCCSYFIPLFQIVDNMNPLVDEISKFSLRFVFGKRYNRTNILFLPAVFIVLFQTAFPSLNKGKS</sequence>
<comment type="caution">
    <text evidence="2">The sequence shown here is derived from an EMBL/GenBank/DDBJ whole genome shotgun (WGS) entry which is preliminary data.</text>
</comment>
<dbReference type="Proteomes" id="UP000004457">
    <property type="component" value="Unassembled WGS sequence"/>
</dbReference>
<evidence type="ECO:0000313" key="3">
    <source>
        <dbReference type="Proteomes" id="UP000004457"/>
    </source>
</evidence>
<dbReference type="AlphaFoldDB" id="C0EM70"/>
<organism evidence="2 3">
    <name type="scientific">Neisseria flavescens NRL30031/H210</name>
    <dbReference type="NCBI Taxonomy" id="546264"/>
    <lineage>
        <taxon>Bacteria</taxon>
        <taxon>Pseudomonadati</taxon>
        <taxon>Pseudomonadota</taxon>
        <taxon>Betaproteobacteria</taxon>
        <taxon>Neisseriales</taxon>
        <taxon>Neisseriaceae</taxon>
        <taxon>Neisseria</taxon>
    </lineage>
</organism>